<protein>
    <submittedName>
        <fullName evidence="1">Uncharacterized protein</fullName>
    </submittedName>
</protein>
<gene>
    <name evidence="1" type="primary">NCL1_10375</name>
    <name evidence="1" type="ORF">TNCV_4647701</name>
</gene>
<proteinExistence type="predicted"/>
<reference evidence="1" key="1">
    <citation type="submission" date="2020-08" db="EMBL/GenBank/DDBJ databases">
        <title>Multicomponent nature underlies the extraordinary mechanical properties of spider dragline silk.</title>
        <authorList>
            <person name="Kono N."/>
            <person name="Nakamura H."/>
            <person name="Mori M."/>
            <person name="Yoshida Y."/>
            <person name="Ohtoshi R."/>
            <person name="Malay A.D."/>
            <person name="Moran D.A.P."/>
            <person name="Tomita M."/>
            <person name="Numata K."/>
            <person name="Arakawa K."/>
        </authorList>
    </citation>
    <scope>NUCLEOTIDE SEQUENCE</scope>
</reference>
<sequence>MPLCRFLLQFERGRIIVMMKTGWSARRLSCQLGHFDCVVRRCWEPVDPRDVIYTKTRFSPPSRDQSSRRQTHRKKCMRTANCFIGHHPGTGITFTRGPCVFSNHTKTPG</sequence>
<accession>A0A8X6VRJ0</accession>
<dbReference type="AlphaFoldDB" id="A0A8X6VRJ0"/>
<dbReference type="Proteomes" id="UP000887159">
    <property type="component" value="Unassembled WGS sequence"/>
</dbReference>
<dbReference type="EMBL" id="BMAU01021353">
    <property type="protein sequence ID" value="GFY19598.1"/>
    <property type="molecule type" value="Genomic_DNA"/>
</dbReference>
<organism evidence="1 2">
    <name type="scientific">Trichonephila clavipes</name>
    <name type="common">Golden silk orbweaver</name>
    <name type="synonym">Nephila clavipes</name>
    <dbReference type="NCBI Taxonomy" id="2585209"/>
    <lineage>
        <taxon>Eukaryota</taxon>
        <taxon>Metazoa</taxon>
        <taxon>Ecdysozoa</taxon>
        <taxon>Arthropoda</taxon>
        <taxon>Chelicerata</taxon>
        <taxon>Arachnida</taxon>
        <taxon>Araneae</taxon>
        <taxon>Araneomorphae</taxon>
        <taxon>Entelegynae</taxon>
        <taxon>Araneoidea</taxon>
        <taxon>Nephilidae</taxon>
        <taxon>Trichonephila</taxon>
    </lineage>
</organism>
<evidence type="ECO:0000313" key="2">
    <source>
        <dbReference type="Proteomes" id="UP000887159"/>
    </source>
</evidence>
<evidence type="ECO:0000313" key="1">
    <source>
        <dbReference type="EMBL" id="GFY19598.1"/>
    </source>
</evidence>
<keyword evidence="2" id="KW-1185">Reference proteome</keyword>
<name>A0A8X6VRJ0_TRICX</name>
<comment type="caution">
    <text evidence="1">The sequence shown here is derived from an EMBL/GenBank/DDBJ whole genome shotgun (WGS) entry which is preliminary data.</text>
</comment>